<gene>
    <name evidence="2" type="ORF">CEXT_141951</name>
</gene>
<dbReference type="EMBL" id="BPLR01006546">
    <property type="protein sequence ID" value="GIY10634.1"/>
    <property type="molecule type" value="Genomic_DNA"/>
</dbReference>
<comment type="caution">
    <text evidence="2">The sequence shown here is derived from an EMBL/GenBank/DDBJ whole genome shotgun (WGS) entry which is preliminary data.</text>
</comment>
<protein>
    <submittedName>
        <fullName evidence="2">Uncharacterized protein</fullName>
    </submittedName>
</protein>
<dbReference type="Proteomes" id="UP001054945">
    <property type="component" value="Unassembled WGS sequence"/>
</dbReference>
<evidence type="ECO:0000313" key="2">
    <source>
        <dbReference type="EMBL" id="GIY10634.1"/>
    </source>
</evidence>
<sequence>MEGERKAPPLGTPAPRRGAPHKSAITSPRPSRSPVTPPNKGGAPIPNGNSFRRRWGRGSLADLSHSMPIVPHNGRPILSQSDFLSKSVSVVLKVLSLRFCKRQQGP</sequence>
<proteinExistence type="predicted"/>
<accession>A0AAV4QP72</accession>
<keyword evidence="3" id="KW-1185">Reference proteome</keyword>
<organism evidence="2 3">
    <name type="scientific">Caerostris extrusa</name>
    <name type="common">Bark spider</name>
    <name type="synonym">Caerostris bankana</name>
    <dbReference type="NCBI Taxonomy" id="172846"/>
    <lineage>
        <taxon>Eukaryota</taxon>
        <taxon>Metazoa</taxon>
        <taxon>Ecdysozoa</taxon>
        <taxon>Arthropoda</taxon>
        <taxon>Chelicerata</taxon>
        <taxon>Arachnida</taxon>
        <taxon>Araneae</taxon>
        <taxon>Araneomorphae</taxon>
        <taxon>Entelegynae</taxon>
        <taxon>Araneoidea</taxon>
        <taxon>Araneidae</taxon>
        <taxon>Caerostris</taxon>
    </lineage>
</organism>
<name>A0AAV4QP72_CAEEX</name>
<evidence type="ECO:0000256" key="1">
    <source>
        <dbReference type="SAM" id="MobiDB-lite"/>
    </source>
</evidence>
<feature type="region of interest" description="Disordered" evidence="1">
    <location>
        <begin position="1"/>
        <end position="57"/>
    </location>
</feature>
<reference evidence="2 3" key="1">
    <citation type="submission" date="2021-06" db="EMBL/GenBank/DDBJ databases">
        <title>Caerostris extrusa draft genome.</title>
        <authorList>
            <person name="Kono N."/>
            <person name="Arakawa K."/>
        </authorList>
    </citation>
    <scope>NUCLEOTIDE SEQUENCE [LARGE SCALE GENOMIC DNA]</scope>
</reference>
<dbReference type="AlphaFoldDB" id="A0AAV4QP72"/>
<evidence type="ECO:0000313" key="3">
    <source>
        <dbReference type="Proteomes" id="UP001054945"/>
    </source>
</evidence>